<protein>
    <submittedName>
        <fullName evidence="2">Uncharacterized protein</fullName>
    </submittedName>
</protein>
<proteinExistence type="predicted"/>
<accession>A0AA91T0D4</accession>
<dbReference type="SUPFAM" id="SSF52540">
    <property type="entry name" value="P-loop containing nucleoside triphosphate hydrolases"/>
    <property type="match status" value="1"/>
</dbReference>
<name>A0AA91T0D4_CLALS</name>
<reference evidence="2 3" key="1">
    <citation type="submission" date="2017-04" db="EMBL/GenBank/DDBJ databases">
        <title>Draft genome of the yeast Clavispora lusitaniae type strain CBS 6936.</title>
        <authorList>
            <person name="Durrens P."/>
            <person name="Klopp C."/>
            <person name="Biteau N."/>
            <person name="Fitton-Ouhabi V."/>
            <person name="Dementhon K."/>
            <person name="Accoceberry I."/>
            <person name="Sherman D.J."/>
            <person name="Noel T."/>
        </authorList>
    </citation>
    <scope>NUCLEOTIDE SEQUENCE [LARGE SCALE GENOMIC DNA]</scope>
    <source>
        <strain evidence="2 3">CBS 6936</strain>
    </source>
</reference>
<dbReference type="InterPro" id="IPR027417">
    <property type="entry name" value="P-loop_NTPase"/>
</dbReference>
<organism evidence="2 3">
    <name type="scientific">Clavispora lusitaniae</name>
    <name type="common">Candida lusitaniae</name>
    <dbReference type="NCBI Taxonomy" id="36911"/>
    <lineage>
        <taxon>Eukaryota</taxon>
        <taxon>Fungi</taxon>
        <taxon>Dikarya</taxon>
        <taxon>Ascomycota</taxon>
        <taxon>Saccharomycotina</taxon>
        <taxon>Pichiomycetes</taxon>
        <taxon>Metschnikowiaceae</taxon>
        <taxon>Clavispora</taxon>
    </lineage>
</organism>
<dbReference type="EMBL" id="LYUB02000017">
    <property type="protein sequence ID" value="OVF06901.1"/>
    <property type="molecule type" value="Genomic_DNA"/>
</dbReference>
<comment type="caution">
    <text evidence="2">The sequence shown here is derived from an EMBL/GenBank/DDBJ whole genome shotgun (WGS) entry which is preliminary data.</text>
</comment>
<sequence length="407" mass="45371">MKALLKKPSLQPNQPVNDKDPVRLAFLGGPKCGKSALISKLTSGNFSDTYYPSRSTLPILFEYTPSPKQIENVLDPTAPNRTLDRATRADNVVLSPVIYKALVKDYSKTPASVSDPDSDLISSNEIYATFKPSSNQGHKNVTPILTELIDTPSFNPNQIVPFLEASLYIKLDRDVLHNLADEPRRPVNTNPLLVASGAGEMNGDVDGYFFVYTAVPSLDPPGYEESMQQEVVRDGPDISPYSSSESYNENGTLKSVTMHRNSQAKSFNLLPIMKEALDEAWREYYTYKTRWYHGEEGDVFSLKSALKNMLSEKSEAPPAPVPKLKLLETPVDPADPASPPPIWIVCTHKNSPLASPKLIADGKRLAKLWKCGFVALDLTDDIEDSLAWMIRDLVERKKIQKNKKRKY</sequence>
<gene>
    <name evidence="2" type="ORF">A9F13_17g01232</name>
</gene>
<evidence type="ECO:0000256" key="1">
    <source>
        <dbReference type="SAM" id="MobiDB-lite"/>
    </source>
</evidence>
<dbReference type="AlphaFoldDB" id="A0AA91T0D4"/>
<feature type="region of interest" description="Disordered" evidence="1">
    <location>
        <begin position="1"/>
        <end position="21"/>
    </location>
</feature>
<dbReference type="KEGG" id="clus:A9F13_17g01232"/>
<evidence type="ECO:0000313" key="3">
    <source>
        <dbReference type="Proteomes" id="UP000195602"/>
    </source>
</evidence>
<dbReference type="Proteomes" id="UP000195602">
    <property type="component" value="Unassembled WGS sequence"/>
</dbReference>
<evidence type="ECO:0000313" key="2">
    <source>
        <dbReference type="EMBL" id="OVF06901.1"/>
    </source>
</evidence>